<dbReference type="OrthoDB" id="2423185at2759"/>
<accession>A0A9P6J1F3</accession>
<feature type="compositionally biased region" description="Low complexity" evidence="1">
    <location>
        <begin position="278"/>
        <end position="294"/>
    </location>
</feature>
<evidence type="ECO:0000256" key="1">
    <source>
        <dbReference type="SAM" id="MobiDB-lite"/>
    </source>
</evidence>
<feature type="non-terminal residue" evidence="2">
    <location>
        <position position="1"/>
    </location>
</feature>
<name>A0A9P6J1F3_9FUNG</name>
<evidence type="ECO:0000313" key="2">
    <source>
        <dbReference type="EMBL" id="KAF9958058.1"/>
    </source>
</evidence>
<organism evidence="2 3">
    <name type="scientific">Modicella reniformis</name>
    <dbReference type="NCBI Taxonomy" id="1440133"/>
    <lineage>
        <taxon>Eukaryota</taxon>
        <taxon>Fungi</taxon>
        <taxon>Fungi incertae sedis</taxon>
        <taxon>Mucoromycota</taxon>
        <taxon>Mortierellomycotina</taxon>
        <taxon>Mortierellomycetes</taxon>
        <taxon>Mortierellales</taxon>
        <taxon>Mortierellaceae</taxon>
        <taxon>Modicella</taxon>
    </lineage>
</organism>
<feature type="compositionally biased region" description="Low complexity" evidence="1">
    <location>
        <begin position="188"/>
        <end position="222"/>
    </location>
</feature>
<dbReference type="AlphaFoldDB" id="A0A9P6J1F3"/>
<proteinExistence type="predicted"/>
<feature type="compositionally biased region" description="Low complexity" evidence="1">
    <location>
        <begin position="52"/>
        <end position="94"/>
    </location>
</feature>
<evidence type="ECO:0000313" key="3">
    <source>
        <dbReference type="Proteomes" id="UP000749646"/>
    </source>
</evidence>
<dbReference type="Proteomes" id="UP000749646">
    <property type="component" value="Unassembled WGS sequence"/>
</dbReference>
<comment type="caution">
    <text evidence="2">The sequence shown here is derived from an EMBL/GenBank/DDBJ whole genome shotgun (WGS) entry which is preliminary data.</text>
</comment>
<reference evidence="2" key="1">
    <citation type="journal article" date="2020" name="Fungal Divers.">
        <title>Resolving the Mortierellaceae phylogeny through synthesis of multi-gene phylogenetics and phylogenomics.</title>
        <authorList>
            <person name="Vandepol N."/>
            <person name="Liber J."/>
            <person name="Desiro A."/>
            <person name="Na H."/>
            <person name="Kennedy M."/>
            <person name="Barry K."/>
            <person name="Grigoriev I.V."/>
            <person name="Miller A.N."/>
            <person name="O'Donnell K."/>
            <person name="Stajich J.E."/>
            <person name="Bonito G."/>
        </authorList>
    </citation>
    <scope>NUCLEOTIDE SEQUENCE</scope>
    <source>
        <strain evidence="2">MES-2147</strain>
    </source>
</reference>
<feature type="region of interest" description="Disordered" evidence="1">
    <location>
        <begin position="37"/>
        <end position="306"/>
    </location>
</feature>
<keyword evidence="3" id="KW-1185">Reference proteome</keyword>
<gene>
    <name evidence="2" type="ORF">BGZ65_001695</name>
</gene>
<feature type="compositionally biased region" description="Basic and acidic residues" evidence="1">
    <location>
        <begin position="159"/>
        <end position="169"/>
    </location>
</feature>
<sequence>MPSIISVELSPASATNSMTGLAAPASVVPLQVQKPVSPAAISNPDGSAVMDHASMSHPHASPSSSASVSFSSSSTTSSPSSSTLSLPPWTLSSADKNKDKDKGKGKARAFVDNDEAKAKGADGDRVFCPGLQANQDAEELLGYSQEPKEQQQQQQQTNSKEKGKGKEADGSLDQSDDDSSSTPSIRVHSAGSTASSSHSKSGVYTHSNSRSSKSSSFTSLSSVEEEDDVLDSGKTQQVIGSNGKDKTLQSAAEYNGASGSGSNSGASSAQCSYFNGVGSSSSGSGNGSSSGSSSKPALNRATTGPSTLQRPFLASAASSSGMPLSSALASPVPQEKMLSDQELALLSYDALPADFDFGNLPFYDTDPRTGIIYGDSHSITRPYLVPERFFDLYRLVHDPEDPRKTNFFNKHNILLYQHPGRHIGQDQDSLRSNVNNLPIWTIAGRTSTWGTLTATEMSTKRQIKIAMESNKKKAAAESSEPLARFVFRWKDDDFVVEYRKQKDQYRVTTSQ</sequence>
<feature type="compositionally biased region" description="Basic and acidic residues" evidence="1">
    <location>
        <begin position="95"/>
        <end position="125"/>
    </location>
</feature>
<feature type="compositionally biased region" description="Low complexity" evidence="1">
    <location>
        <begin position="250"/>
        <end position="269"/>
    </location>
</feature>
<dbReference type="EMBL" id="JAAAHW010006588">
    <property type="protein sequence ID" value="KAF9958058.1"/>
    <property type="molecule type" value="Genomic_DNA"/>
</dbReference>
<protein>
    <submittedName>
        <fullName evidence="2">Uncharacterized protein</fullName>
    </submittedName>
</protein>